<dbReference type="Pfam" id="PF07839">
    <property type="entry name" value="CaM_binding"/>
    <property type="match status" value="1"/>
</dbReference>
<dbReference type="InterPro" id="IPR012417">
    <property type="entry name" value="CaM-bd_dom_pln"/>
</dbReference>
<feature type="compositionally biased region" description="Polar residues" evidence="1">
    <location>
        <begin position="180"/>
        <end position="195"/>
    </location>
</feature>
<feature type="compositionally biased region" description="Polar residues" evidence="1">
    <location>
        <begin position="146"/>
        <end position="164"/>
    </location>
</feature>
<dbReference type="AlphaFoldDB" id="A0A6J1HE16"/>
<dbReference type="GeneID" id="111462632"/>
<reference evidence="4" key="1">
    <citation type="submission" date="2025-08" db="UniProtKB">
        <authorList>
            <consortium name="RefSeq"/>
        </authorList>
    </citation>
    <scope>IDENTIFICATION</scope>
    <source>
        <tissue evidence="4">Young leaves</tissue>
    </source>
</reference>
<dbReference type="GO" id="GO:0005516">
    <property type="term" value="F:calmodulin binding"/>
    <property type="evidence" value="ECO:0007669"/>
    <property type="project" value="InterPro"/>
</dbReference>
<feature type="compositionally biased region" description="Low complexity" evidence="1">
    <location>
        <begin position="400"/>
        <end position="414"/>
    </location>
</feature>
<feature type="compositionally biased region" description="Basic and acidic residues" evidence="1">
    <location>
        <begin position="307"/>
        <end position="317"/>
    </location>
</feature>
<evidence type="ECO:0000259" key="2">
    <source>
        <dbReference type="SMART" id="SM01054"/>
    </source>
</evidence>
<feature type="compositionally biased region" description="Basic and acidic residues" evidence="1">
    <location>
        <begin position="327"/>
        <end position="341"/>
    </location>
</feature>
<feature type="region of interest" description="Disordered" evidence="1">
    <location>
        <begin position="250"/>
        <end position="430"/>
    </location>
</feature>
<dbReference type="PANTHER" id="PTHR33349:SF41">
    <property type="entry name" value="EMB|CAB62594.1"/>
    <property type="match status" value="1"/>
</dbReference>
<dbReference type="KEGG" id="cmos:111462632"/>
<gene>
    <name evidence="4" type="primary">LOC111462632</name>
</gene>
<accession>A0A6J1HE16</accession>
<feature type="compositionally biased region" description="Basic and acidic residues" evidence="1">
    <location>
        <begin position="1"/>
        <end position="18"/>
    </location>
</feature>
<dbReference type="RefSeq" id="XP_022962060.1">
    <property type="nucleotide sequence ID" value="XM_023106292.1"/>
</dbReference>
<name>A0A6J1HE16_CUCMO</name>
<organism evidence="3 4">
    <name type="scientific">Cucurbita moschata</name>
    <name type="common">Winter crookneck squash</name>
    <name type="synonym">Cucurbita pepo var. moschata</name>
    <dbReference type="NCBI Taxonomy" id="3662"/>
    <lineage>
        <taxon>Eukaryota</taxon>
        <taxon>Viridiplantae</taxon>
        <taxon>Streptophyta</taxon>
        <taxon>Embryophyta</taxon>
        <taxon>Tracheophyta</taxon>
        <taxon>Spermatophyta</taxon>
        <taxon>Magnoliopsida</taxon>
        <taxon>eudicotyledons</taxon>
        <taxon>Gunneridae</taxon>
        <taxon>Pentapetalae</taxon>
        <taxon>rosids</taxon>
        <taxon>fabids</taxon>
        <taxon>Cucurbitales</taxon>
        <taxon>Cucurbitaceae</taxon>
        <taxon>Cucurbiteae</taxon>
        <taxon>Cucurbita</taxon>
    </lineage>
</organism>
<dbReference type="PANTHER" id="PTHR33349">
    <property type="entry name" value="EMB|CAB62594.1"/>
    <property type="match status" value="1"/>
</dbReference>
<protein>
    <submittedName>
        <fullName evidence="4">Neurofilament medium polypeptide-like</fullName>
    </submittedName>
</protein>
<evidence type="ECO:0000313" key="3">
    <source>
        <dbReference type="Proteomes" id="UP000504609"/>
    </source>
</evidence>
<sequence length="467" mass="50732">MATSRAKESCGLGKERKITAPSSVTIPNLNTSTKRTPKSSPRGISTDQKLSSFPSSPSSSSSSSTHSLSILPQKHVPNYLKSTASSRHDHNFKPIKKSGGPAPIPEGKPSLNRRRSFDKPPPATQRLGKPFRSPEPRNRAAHAPVRSSSFGAKPSTSIVSSTKTGFLERSGSKIYKVGGKTQQSVQTLKSSSNVRKSLKRESSNAASASSAEMVPKTKNAVEHVGQSPVLVLGANEEDLKKIECELDLCLPDPRPELDKELSTTDQVEKRLHHHQPIQETKIFKVVGSNKKVEETPGAAETDNAKSSIREDENREQNEGEGEEEAKEEEKPERIEVEKEEVFGVVASEESTNNKNEEEKSHTVPIQEGVIVLEHKEAEDGQSSKEENHTSTEKETEATEKVAAAATSAAEAVAAKPRQGGPGRKESPAVYNHVIEETASKLLEKRKNKVRALAGAFQTVIDYESSSK</sequence>
<feature type="region of interest" description="Disordered" evidence="1">
    <location>
        <begin position="1"/>
        <end position="220"/>
    </location>
</feature>
<feature type="compositionally biased region" description="Polar residues" evidence="1">
    <location>
        <begin position="20"/>
        <end position="49"/>
    </location>
</feature>
<dbReference type="Proteomes" id="UP000504609">
    <property type="component" value="Unplaced"/>
</dbReference>
<feature type="compositionally biased region" description="Basic and acidic residues" evidence="1">
    <location>
        <begin position="253"/>
        <end position="269"/>
    </location>
</feature>
<feature type="compositionally biased region" description="Low complexity" evidence="1">
    <location>
        <begin position="50"/>
        <end position="72"/>
    </location>
</feature>
<evidence type="ECO:0000256" key="1">
    <source>
        <dbReference type="SAM" id="MobiDB-lite"/>
    </source>
</evidence>
<feature type="compositionally biased region" description="Basic and acidic residues" evidence="1">
    <location>
        <begin position="372"/>
        <end position="399"/>
    </location>
</feature>
<dbReference type="SMART" id="SM01054">
    <property type="entry name" value="CaM_binding"/>
    <property type="match status" value="1"/>
</dbReference>
<evidence type="ECO:0000313" key="4">
    <source>
        <dbReference type="RefSeq" id="XP_022962060.1"/>
    </source>
</evidence>
<feature type="domain" description="Calmodulin-binding" evidence="2">
    <location>
        <begin position="344"/>
        <end position="461"/>
    </location>
</feature>
<keyword evidence="3" id="KW-1185">Reference proteome</keyword>
<proteinExistence type="predicted"/>